<accession>Q6Z9S0</accession>
<dbReference type="PROSITE" id="PS51144">
    <property type="entry name" value="ALPHA_CA_2"/>
    <property type="match status" value="1"/>
</dbReference>
<keyword evidence="6" id="KW-0732">Signal</keyword>
<dbReference type="InterPro" id="IPR018338">
    <property type="entry name" value="Carbonic_anhydrase_a-class_CS"/>
</dbReference>
<protein>
    <recommendedName>
        <fullName evidence="2 6">Carbonic anhydrase</fullName>
        <ecNumber evidence="2 6">4.2.1.1</ecNumber>
    </recommendedName>
</protein>
<comment type="catalytic activity">
    <reaction evidence="6">
        <text>hydrogencarbonate + H(+) = CO2 + H2O</text>
        <dbReference type="Rhea" id="RHEA:10748"/>
        <dbReference type="ChEBI" id="CHEBI:15377"/>
        <dbReference type="ChEBI" id="CHEBI:15378"/>
        <dbReference type="ChEBI" id="CHEBI:16526"/>
        <dbReference type="ChEBI" id="CHEBI:17544"/>
        <dbReference type="EC" id="4.2.1.1"/>
    </reaction>
</comment>
<feature type="signal peptide" evidence="6">
    <location>
        <begin position="1"/>
        <end position="26"/>
    </location>
</feature>
<comment type="function">
    <text evidence="6">Reversible hydration of carbon dioxide.</text>
</comment>
<dbReference type="InterPro" id="IPR001148">
    <property type="entry name" value="CA_dom"/>
</dbReference>
<evidence type="ECO:0000256" key="1">
    <source>
        <dbReference type="ARBA" id="ARBA00001947"/>
    </source>
</evidence>
<dbReference type="EC" id="4.2.1.1" evidence="2 6"/>
<dbReference type="Gene3D" id="3.10.200.10">
    <property type="entry name" value="Alpha carbonic anhydrase"/>
    <property type="match status" value="1"/>
</dbReference>
<proteinExistence type="inferred from homology"/>
<dbReference type="InterPro" id="IPR036398">
    <property type="entry name" value="CA_dom_sf"/>
</dbReference>
<gene>
    <name evidence="8" type="primary">P0461F06.19</name>
</gene>
<organism evidence="8 9">
    <name type="scientific">Oryza sativa subsp. japonica</name>
    <name type="common">Rice</name>
    <dbReference type="NCBI Taxonomy" id="39947"/>
    <lineage>
        <taxon>Eukaryota</taxon>
        <taxon>Viridiplantae</taxon>
        <taxon>Streptophyta</taxon>
        <taxon>Embryophyta</taxon>
        <taxon>Tracheophyta</taxon>
        <taxon>Spermatophyta</taxon>
        <taxon>Magnoliopsida</taxon>
        <taxon>Liliopsida</taxon>
        <taxon>Poales</taxon>
        <taxon>Poaceae</taxon>
        <taxon>BOP clade</taxon>
        <taxon>Oryzoideae</taxon>
        <taxon>Oryzeae</taxon>
        <taxon>Oryzinae</taxon>
        <taxon>Oryza</taxon>
        <taxon>Oryza sativa</taxon>
    </lineage>
</organism>
<evidence type="ECO:0000259" key="7">
    <source>
        <dbReference type="PROSITE" id="PS51144"/>
    </source>
</evidence>
<evidence type="ECO:0000256" key="2">
    <source>
        <dbReference type="ARBA" id="ARBA00012925"/>
    </source>
</evidence>
<reference evidence="9" key="1">
    <citation type="journal article" date="2005" name="Nature">
        <title>The map-based sequence of the rice genome.</title>
        <authorList>
            <consortium name="International rice genome sequencing project (IRGSP)"/>
            <person name="Matsumoto T."/>
            <person name="Wu J."/>
            <person name="Kanamori H."/>
            <person name="Katayose Y."/>
            <person name="Fujisawa M."/>
            <person name="Namiki N."/>
            <person name="Mizuno H."/>
            <person name="Yamamoto K."/>
            <person name="Antonio B.A."/>
            <person name="Baba T."/>
            <person name="Sakata K."/>
            <person name="Nagamura Y."/>
            <person name="Aoki H."/>
            <person name="Arikawa K."/>
            <person name="Arita K."/>
            <person name="Bito T."/>
            <person name="Chiden Y."/>
            <person name="Fujitsuka N."/>
            <person name="Fukunaka R."/>
            <person name="Hamada M."/>
            <person name="Harada C."/>
            <person name="Hayashi A."/>
            <person name="Hijishita S."/>
            <person name="Honda M."/>
            <person name="Hosokawa S."/>
            <person name="Ichikawa Y."/>
            <person name="Idonuma A."/>
            <person name="Iijima M."/>
            <person name="Ikeda M."/>
            <person name="Ikeno M."/>
            <person name="Ito K."/>
            <person name="Ito S."/>
            <person name="Ito T."/>
            <person name="Ito Y."/>
            <person name="Ito Y."/>
            <person name="Iwabuchi A."/>
            <person name="Kamiya K."/>
            <person name="Karasawa W."/>
            <person name="Kurita K."/>
            <person name="Katagiri S."/>
            <person name="Kikuta A."/>
            <person name="Kobayashi H."/>
            <person name="Kobayashi N."/>
            <person name="Machita K."/>
            <person name="Maehara T."/>
            <person name="Masukawa M."/>
            <person name="Mizubayashi T."/>
            <person name="Mukai Y."/>
            <person name="Nagasaki H."/>
            <person name="Nagata Y."/>
            <person name="Naito S."/>
            <person name="Nakashima M."/>
            <person name="Nakama Y."/>
            <person name="Nakamichi Y."/>
            <person name="Nakamura M."/>
            <person name="Meguro A."/>
            <person name="Negishi M."/>
            <person name="Ohta I."/>
            <person name="Ohta T."/>
            <person name="Okamoto M."/>
            <person name="Ono N."/>
            <person name="Saji S."/>
            <person name="Sakaguchi M."/>
            <person name="Sakai K."/>
            <person name="Shibata M."/>
            <person name="Shimokawa T."/>
            <person name="Song J."/>
            <person name="Takazaki Y."/>
            <person name="Terasawa K."/>
            <person name="Tsugane M."/>
            <person name="Tsuji K."/>
            <person name="Ueda S."/>
            <person name="Waki K."/>
            <person name="Yamagata H."/>
            <person name="Yamamoto M."/>
            <person name="Yamamoto S."/>
            <person name="Yamane H."/>
            <person name="Yoshiki S."/>
            <person name="Yoshihara R."/>
            <person name="Yukawa K."/>
            <person name="Zhong H."/>
            <person name="Yano M."/>
            <person name="Yuan Q."/>
            <person name="Ouyang S."/>
            <person name="Liu J."/>
            <person name="Jones K.M."/>
            <person name="Gansberger K."/>
            <person name="Moffat K."/>
            <person name="Hill J."/>
            <person name="Bera J."/>
            <person name="Fadrosh D."/>
            <person name="Jin S."/>
            <person name="Johri S."/>
            <person name="Kim M."/>
            <person name="Overton L."/>
            <person name="Reardon M."/>
            <person name="Tsitrin T."/>
            <person name="Vuong H."/>
            <person name="Weaver B."/>
            <person name="Ciecko A."/>
            <person name="Tallon L."/>
            <person name="Jackson J."/>
            <person name="Pai G."/>
            <person name="Aken S.V."/>
            <person name="Utterback T."/>
            <person name="Reidmuller S."/>
            <person name="Feldblyum T."/>
            <person name="Hsiao J."/>
            <person name="Zismann V."/>
            <person name="Iobst S."/>
            <person name="de Vazeille A.R."/>
            <person name="Buell C.R."/>
            <person name="Ying K."/>
            <person name="Li Y."/>
            <person name="Lu T."/>
            <person name="Huang Y."/>
            <person name="Zhao Q."/>
            <person name="Feng Q."/>
            <person name="Zhang L."/>
            <person name="Zhu J."/>
            <person name="Weng Q."/>
            <person name="Mu J."/>
            <person name="Lu Y."/>
            <person name="Fan D."/>
            <person name="Liu Y."/>
            <person name="Guan J."/>
            <person name="Zhang Y."/>
            <person name="Yu S."/>
            <person name="Liu X."/>
            <person name="Zhang Y."/>
            <person name="Hong G."/>
            <person name="Han B."/>
            <person name="Choisne N."/>
            <person name="Demange N."/>
            <person name="Orjeda G."/>
            <person name="Samain S."/>
            <person name="Cattolico L."/>
            <person name="Pelletier E."/>
            <person name="Couloux A."/>
            <person name="Segurens B."/>
            <person name="Wincker P."/>
            <person name="D'Hont A."/>
            <person name="Scarpelli C."/>
            <person name="Weissenbach J."/>
            <person name="Salanoubat M."/>
            <person name="Quetier F."/>
            <person name="Yu Y."/>
            <person name="Kim H.R."/>
            <person name="Rambo T."/>
            <person name="Currie J."/>
            <person name="Collura K."/>
            <person name="Luo M."/>
            <person name="Yang T."/>
            <person name="Ammiraju J.S.S."/>
            <person name="Engler F."/>
            <person name="Soderlund C."/>
            <person name="Wing R.A."/>
            <person name="Palmer L.E."/>
            <person name="de la Bastide M."/>
            <person name="Spiegel L."/>
            <person name="Nascimento L."/>
            <person name="Zutavern T."/>
            <person name="O'Shaughnessy A."/>
            <person name="Dike S."/>
            <person name="Dedhia N."/>
            <person name="Preston R."/>
            <person name="Balija V."/>
            <person name="McCombie W.R."/>
            <person name="Chow T."/>
            <person name="Chen H."/>
            <person name="Chung M."/>
            <person name="Chen C."/>
            <person name="Shaw J."/>
            <person name="Wu H."/>
            <person name="Hsiao K."/>
            <person name="Chao Y."/>
            <person name="Chu M."/>
            <person name="Cheng C."/>
            <person name="Hour A."/>
            <person name="Lee P."/>
            <person name="Lin S."/>
            <person name="Lin Y."/>
            <person name="Liou J."/>
            <person name="Liu S."/>
            <person name="Hsing Y."/>
            <person name="Raghuvanshi S."/>
            <person name="Mohanty A."/>
            <person name="Bharti A.K."/>
            <person name="Gaur A."/>
            <person name="Gupta V."/>
            <person name="Kumar D."/>
            <person name="Ravi V."/>
            <person name="Vij S."/>
            <person name="Kapur A."/>
            <person name="Khurana P."/>
            <person name="Khurana P."/>
            <person name="Khurana J.P."/>
            <person name="Tyagi A.K."/>
            <person name="Gaikwad K."/>
            <person name="Singh A."/>
            <person name="Dalal V."/>
            <person name="Srivastava S."/>
            <person name="Dixit A."/>
            <person name="Pal A.K."/>
            <person name="Ghazi I.A."/>
            <person name="Yadav M."/>
            <person name="Pandit A."/>
            <person name="Bhargava A."/>
            <person name="Sureshbabu K."/>
            <person name="Batra K."/>
            <person name="Sharma T.R."/>
            <person name="Mohapatra T."/>
            <person name="Singh N.K."/>
            <person name="Messing J."/>
            <person name="Nelson A.B."/>
            <person name="Fuks G."/>
            <person name="Kavchok S."/>
            <person name="Keizer G."/>
            <person name="Linton E."/>
            <person name="Llaca V."/>
            <person name="Song R."/>
            <person name="Tanyolac B."/>
            <person name="Young S."/>
            <person name="Ho-Il K."/>
            <person name="Hahn J.H."/>
            <person name="Sangsakoo G."/>
            <person name="Vanavichit A."/>
            <person name="de Mattos Luiz.A.T."/>
            <person name="Zimmer P.D."/>
            <person name="Malone G."/>
            <person name="Dellagostin O."/>
            <person name="de Oliveira A.C."/>
            <person name="Bevan M."/>
            <person name="Bancroft I."/>
            <person name="Minx P."/>
            <person name="Cordum H."/>
            <person name="Wilson R."/>
            <person name="Cheng Z."/>
            <person name="Jin W."/>
            <person name="Jiang J."/>
            <person name="Leong S.A."/>
            <person name="Iwama H."/>
            <person name="Gojobori T."/>
            <person name="Itoh T."/>
            <person name="Niimura Y."/>
            <person name="Fujii Y."/>
            <person name="Habara T."/>
            <person name="Sakai H."/>
            <person name="Sato Y."/>
            <person name="Wilson G."/>
            <person name="Kumar K."/>
            <person name="McCouch S."/>
            <person name="Juretic N."/>
            <person name="Hoen D."/>
            <person name="Wright S."/>
            <person name="Bruskiewich R."/>
            <person name="Bureau T."/>
            <person name="Miyao A."/>
            <person name="Hirochika H."/>
            <person name="Nishikawa T."/>
            <person name="Kadowaki K."/>
            <person name="Sugiura M."/>
            <person name="Burr B."/>
            <person name="Sasaki T."/>
        </authorList>
    </citation>
    <scope>NUCLEOTIDE SEQUENCE [LARGE SCALE GENOMIC DNA]</scope>
    <source>
        <strain evidence="9">cv. Nipponbare</strain>
    </source>
</reference>
<evidence type="ECO:0000256" key="5">
    <source>
        <dbReference type="ARBA" id="ARBA00023239"/>
    </source>
</evidence>
<dbReference type="EMBL" id="AP004693">
    <property type="protein sequence ID" value="BAD09858.1"/>
    <property type="molecule type" value="Genomic_DNA"/>
</dbReference>
<dbReference type="HOGENOM" id="CLU_039326_0_0_1"/>
<comment type="cofactor">
    <cofactor evidence="1 6">
        <name>Zn(2+)</name>
        <dbReference type="ChEBI" id="CHEBI:29105"/>
    </cofactor>
</comment>
<keyword evidence="3 6" id="KW-0479">Metal-binding</keyword>
<dbReference type="Pfam" id="PF00194">
    <property type="entry name" value="Carb_anhydrase"/>
    <property type="match status" value="1"/>
</dbReference>
<dbReference type="GO" id="GO:0004089">
    <property type="term" value="F:carbonate dehydratase activity"/>
    <property type="evidence" value="ECO:0007669"/>
    <property type="project" value="UniProtKB-UniRule"/>
</dbReference>
<reference evidence="9" key="2">
    <citation type="journal article" date="2008" name="Nucleic Acids Res.">
        <title>The rice annotation project database (RAP-DB): 2008 update.</title>
        <authorList>
            <consortium name="The rice annotation project (RAP)"/>
        </authorList>
    </citation>
    <scope>GENOME REANNOTATION</scope>
    <source>
        <strain evidence="9">cv. Nipponbare</strain>
    </source>
</reference>
<dbReference type="SUPFAM" id="SSF51069">
    <property type="entry name" value="Carbonic anhydrase"/>
    <property type="match status" value="1"/>
</dbReference>
<feature type="domain" description="Alpha-carbonic anhydrase" evidence="7">
    <location>
        <begin position="33"/>
        <end position="269"/>
    </location>
</feature>
<evidence type="ECO:0000256" key="3">
    <source>
        <dbReference type="ARBA" id="ARBA00022723"/>
    </source>
</evidence>
<dbReference type="InterPro" id="IPR023561">
    <property type="entry name" value="Carbonic_anhydrase_a-class"/>
</dbReference>
<dbReference type="Proteomes" id="UP000000763">
    <property type="component" value="Chromosome 8"/>
</dbReference>
<dbReference type="CDD" id="cd03124">
    <property type="entry name" value="alpha_CA_prokaryotic_like"/>
    <property type="match status" value="1"/>
</dbReference>
<dbReference type="SMART" id="SM01057">
    <property type="entry name" value="Carb_anhydrase"/>
    <property type="match status" value="1"/>
</dbReference>
<comment type="similarity">
    <text evidence="6">Belongs to the alpha-carbonic anhydrase family.</text>
</comment>
<dbReference type="PANTHER" id="PTHR18952:SF253">
    <property type="entry name" value="OS08G0470200 PROTEIN"/>
    <property type="match status" value="1"/>
</dbReference>
<dbReference type="AlphaFoldDB" id="Q6Z9S0"/>
<dbReference type="GO" id="GO:0008270">
    <property type="term" value="F:zinc ion binding"/>
    <property type="evidence" value="ECO:0007669"/>
    <property type="project" value="UniProtKB-UniRule"/>
</dbReference>
<evidence type="ECO:0000313" key="9">
    <source>
        <dbReference type="Proteomes" id="UP000000763"/>
    </source>
</evidence>
<keyword evidence="5 6" id="KW-0456">Lyase</keyword>
<evidence type="ECO:0000256" key="4">
    <source>
        <dbReference type="ARBA" id="ARBA00022833"/>
    </source>
</evidence>
<keyword evidence="4 6" id="KW-0862">Zinc</keyword>
<evidence type="ECO:0000256" key="6">
    <source>
        <dbReference type="RuleBase" id="RU367011"/>
    </source>
</evidence>
<feature type="chain" id="PRO_5025080697" description="Carbonic anhydrase" evidence="6">
    <location>
        <begin position="27"/>
        <end position="275"/>
    </location>
</feature>
<sequence length="275" mass="30949">MHSSTRARLLLAAAVLLLSAAPAARAQETDDERKFGYVPGTENGPGNWSRLDPRWAKCNTGNMQSPIDLSHERLMRNLGYLDYSYLPAEASMVNRGHDIEVKFMGNAGRVVINGKAYKLKQLHWHTPSEHTVNGRRYDMELHLVHDDGNSNTAVIGNLYQIGNPDPFLLMLEPFIRRIADTKDKSEPIGVVDPQLAKSPDAVYYRYMGSLTTPPCTEGVIWTVFKRVFLLAQTVAQYQLDLLREAVADGYENNARPLQKVNNRNISIFIPDPKKD</sequence>
<dbReference type="InterPro" id="IPR041891">
    <property type="entry name" value="Alpha_CA_prokaryot-like"/>
</dbReference>
<dbReference type="PANTHER" id="PTHR18952">
    <property type="entry name" value="CARBONIC ANHYDRASE"/>
    <property type="match status" value="1"/>
</dbReference>
<evidence type="ECO:0000313" key="8">
    <source>
        <dbReference type="EMBL" id="BAD09858.1"/>
    </source>
</evidence>
<dbReference type="PROSITE" id="PS00162">
    <property type="entry name" value="ALPHA_CA_1"/>
    <property type="match status" value="1"/>
</dbReference>
<name>Q6Z9S0_ORYSJ</name>